<dbReference type="Proteomes" id="UP000663671">
    <property type="component" value="Chromosome 5"/>
</dbReference>
<feature type="region of interest" description="Disordered" evidence="1">
    <location>
        <begin position="504"/>
        <end position="532"/>
    </location>
</feature>
<feature type="compositionally biased region" description="Acidic residues" evidence="1">
    <location>
        <begin position="1134"/>
        <end position="1165"/>
    </location>
</feature>
<dbReference type="EMBL" id="CP069111">
    <property type="protein sequence ID" value="QSS62201.1"/>
    <property type="molecule type" value="Genomic_DNA"/>
</dbReference>
<feature type="compositionally biased region" description="Polar residues" evidence="1">
    <location>
        <begin position="194"/>
        <end position="203"/>
    </location>
</feature>
<evidence type="ECO:0000256" key="1">
    <source>
        <dbReference type="SAM" id="MobiDB-lite"/>
    </source>
</evidence>
<dbReference type="OrthoDB" id="5413003at2759"/>
<evidence type="ECO:0000313" key="3">
    <source>
        <dbReference type="Proteomes" id="UP000663671"/>
    </source>
</evidence>
<feature type="compositionally biased region" description="Acidic residues" evidence="1">
    <location>
        <begin position="948"/>
        <end position="961"/>
    </location>
</feature>
<feature type="compositionally biased region" description="Acidic residues" evidence="1">
    <location>
        <begin position="504"/>
        <end position="518"/>
    </location>
</feature>
<feature type="compositionally biased region" description="Basic residues" evidence="1">
    <location>
        <begin position="824"/>
        <end position="835"/>
    </location>
</feature>
<feature type="region of interest" description="Disordered" evidence="1">
    <location>
        <begin position="570"/>
        <end position="655"/>
    </location>
</feature>
<feature type="compositionally biased region" description="Low complexity" evidence="1">
    <location>
        <begin position="873"/>
        <end position="907"/>
    </location>
</feature>
<evidence type="ECO:0000313" key="2">
    <source>
        <dbReference type="EMBL" id="QSS62201.1"/>
    </source>
</evidence>
<dbReference type="VEuPathDB" id="FungiDB:I7I51_04378"/>
<feature type="compositionally biased region" description="Basic and acidic residues" evidence="1">
    <location>
        <begin position="1121"/>
        <end position="1133"/>
    </location>
</feature>
<reference evidence="2" key="1">
    <citation type="submission" date="2021-01" db="EMBL/GenBank/DDBJ databases">
        <title>Chromosome-level genome assembly of a human fungal pathogen reveals clustering of transcriptionally co-regulated genes.</title>
        <authorList>
            <person name="Voorhies M."/>
            <person name="Cohen S."/>
            <person name="Shea T.P."/>
            <person name="Petrus S."/>
            <person name="Munoz J.F."/>
            <person name="Poplawski S."/>
            <person name="Goldman W.E."/>
            <person name="Michael T."/>
            <person name="Cuomo C.A."/>
            <person name="Sil A."/>
            <person name="Beyhan S."/>
        </authorList>
    </citation>
    <scope>NUCLEOTIDE SEQUENCE</scope>
    <source>
        <strain evidence="2">WU24</strain>
    </source>
</reference>
<feature type="region of interest" description="Disordered" evidence="1">
    <location>
        <begin position="1"/>
        <end position="226"/>
    </location>
</feature>
<feature type="compositionally biased region" description="Polar residues" evidence="1">
    <location>
        <begin position="37"/>
        <end position="49"/>
    </location>
</feature>
<accession>A0A8A1M899</accession>
<feature type="compositionally biased region" description="Acidic residues" evidence="1">
    <location>
        <begin position="988"/>
        <end position="998"/>
    </location>
</feature>
<feature type="compositionally biased region" description="Basic and acidic residues" evidence="1">
    <location>
        <begin position="519"/>
        <end position="530"/>
    </location>
</feature>
<dbReference type="PANTHER" id="PTHR37287">
    <property type="entry name" value="INO EIGHTY SUBUNIT 1"/>
    <property type="match status" value="1"/>
</dbReference>
<feature type="compositionally biased region" description="Polar residues" evidence="1">
    <location>
        <begin position="583"/>
        <end position="593"/>
    </location>
</feature>
<feature type="region of interest" description="Disordered" evidence="1">
    <location>
        <begin position="768"/>
        <end position="1193"/>
    </location>
</feature>
<feature type="compositionally biased region" description="Polar residues" evidence="1">
    <location>
        <begin position="213"/>
        <end position="226"/>
    </location>
</feature>
<protein>
    <recommendedName>
        <fullName evidence="4">INO80 chromatin remodeling complex Ies1</fullName>
    </recommendedName>
</protein>
<feature type="compositionally biased region" description="Acidic residues" evidence="1">
    <location>
        <begin position="1034"/>
        <end position="1047"/>
    </location>
</feature>
<dbReference type="PANTHER" id="PTHR37287:SF1">
    <property type="entry name" value="INO EIGHTY SUBUNIT 1"/>
    <property type="match status" value="1"/>
</dbReference>
<feature type="compositionally biased region" description="Basic and acidic residues" evidence="1">
    <location>
        <begin position="161"/>
        <end position="191"/>
    </location>
</feature>
<feature type="compositionally biased region" description="Acidic residues" evidence="1">
    <location>
        <begin position="1173"/>
        <end position="1186"/>
    </location>
</feature>
<name>A0A8A1M899_AJECA</name>
<organism evidence="2 3">
    <name type="scientific">Ajellomyces capsulatus</name>
    <name type="common">Darling's disease fungus</name>
    <name type="synonym">Histoplasma capsulatum</name>
    <dbReference type="NCBI Taxonomy" id="5037"/>
    <lineage>
        <taxon>Eukaryota</taxon>
        <taxon>Fungi</taxon>
        <taxon>Dikarya</taxon>
        <taxon>Ascomycota</taxon>
        <taxon>Pezizomycotina</taxon>
        <taxon>Eurotiomycetes</taxon>
        <taxon>Eurotiomycetidae</taxon>
        <taxon>Onygenales</taxon>
        <taxon>Ajellomycetaceae</taxon>
        <taxon>Histoplasma</taxon>
    </lineage>
</organism>
<feature type="compositionally biased region" description="Basic residues" evidence="1">
    <location>
        <begin position="1058"/>
        <end position="1077"/>
    </location>
</feature>
<feature type="compositionally biased region" description="Low complexity" evidence="1">
    <location>
        <begin position="622"/>
        <end position="639"/>
    </location>
</feature>
<dbReference type="InterPro" id="IPR038014">
    <property type="entry name" value="Ies1"/>
</dbReference>
<dbReference type="GO" id="GO:0031011">
    <property type="term" value="C:Ino80 complex"/>
    <property type="evidence" value="ECO:0007669"/>
    <property type="project" value="InterPro"/>
</dbReference>
<feature type="compositionally biased region" description="Basic and acidic residues" evidence="1">
    <location>
        <begin position="53"/>
        <end position="71"/>
    </location>
</feature>
<sequence length="1193" mass="131559">MASSIIPVSRDTSPRAETPITTTTTEKQDERHHHHQQSTSNDPNSTITTEPAMDSHKLSGAFEPEKEDHLDQLNGGYYAGSRKDFPLPADRYPLPRASVNRLLEPEPGSKGGRQRSYLDDPTHPIQGFWTESGTWEDWPPKSPQPPPDGDKDDGLESQGGGDRKGMAESREGGEVAGESKDGNGRSQEHGKRPQLQSPSQTRRSSYDHDTTSHSKQSKGNANSSSFHSSIVSATVGTRRQANGTIGSVYSGNKIRHLKKDDGIPLWRKDIQYEFLKLVFEDKTPVFTRLSDGAKGLDFADIYIDAMARSSKTSKILKEKLQNDKAAAISMAMVCLLVNFGRMNTTLNFFPEMRAQLRTYHSIPSLQAHQDPNAYKQLQDAPRLKSILKGASEDTDQPNTIEKIKQASVPRTNPVNLIFVLSQYAPRISELHFFPPRDFFDLVMRSSLSSRSRARAFLWLMWYYLESDFSVHDALNNPFGPGLVGEGTDGLPLKVPAFEPLTEAEADAENVDTAEEIQFGEEKQRERKRLPVDYASDDLTSEIGTGDRRSMTGRTAGADYTLDDELDFPARYRSGRRTKRESSTNRSSFRTTQPRRLVLKTRMDQAPDSTSPAPPGSAHPVLSQFSASVSSSSRAAQSHQHYQHQHTGNSSARRPRPLTQHQLAVEQHRKQRVDYLLAQRRTEALKEIRARRQGEIPFVRAGRLLQNLPEDYDTDDEDSWGKGGVCPHPDEEEDYGEAAGFYYSVLKRAARRLQRWDWDCMVDDARRKVERDREREKLEEAEAEAEVERHKTGEGEEQHISFINGTHIPAAEHDNDSTITPIRGAKPKSRPKRKPKPAAELTEEGNVAEKKPRAKLGISSRIRQATGGARKSRVSTGRSRTSGAPPTAGAASTTEAAADAAGATPEATIMKAEEGRDAATVSDHLPVPDAVNVGATPSSDDDVSHVDGDGDGDGDEALDDMDKELLGELSGEGEGKTRPHHRKRKPRDDDDDHNDDNDEGAYVYAGAPASEATAEHAEVERGGGEDGESERADVELEIEMEAEAEGESDAPGPPSAARSHPHAHRQQKTLRSAPRRAPRIGNPEESSPPPMAIPKPRYSSGVMMDSYRDSDVEGSSYSGDGDETRLSEHERERGDDTDEIEDEEGEEGEEEEDDDEGEGAGEESGEGDGASSEMEVEEEEVEGEGDGDQVMADA</sequence>
<dbReference type="AlphaFoldDB" id="A0A8A1M899"/>
<feature type="compositionally biased region" description="Basic and acidic residues" evidence="1">
    <location>
        <begin position="768"/>
        <end position="798"/>
    </location>
</feature>
<feature type="compositionally biased region" description="Basic and acidic residues" evidence="1">
    <location>
        <begin position="1012"/>
        <end position="1033"/>
    </location>
</feature>
<proteinExistence type="predicted"/>
<evidence type="ECO:0008006" key="4">
    <source>
        <dbReference type="Google" id="ProtNLM"/>
    </source>
</evidence>
<gene>
    <name evidence="2" type="ORF">I7I51_04378</name>
</gene>